<feature type="compositionally biased region" description="Acidic residues" evidence="1">
    <location>
        <begin position="612"/>
        <end position="625"/>
    </location>
</feature>
<protein>
    <submittedName>
        <fullName evidence="2">Uncharacterized protein</fullName>
    </submittedName>
</protein>
<reference evidence="2 3" key="1">
    <citation type="submission" date="2021-02" db="EMBL/GenBank/DDBJ databases">
        <title>Porcisia hertigi Genome sequencing and assembly.</title>
        <authorList>
            <person name="Almutairi H."/>
            <person name="Gatherer D."/>
        </authorList>
    </citation>
    <scope>NUCLEOTIDE SEQUENCE [LARGE SCALE GENOMIC DNA]</scope>
    <source>
        <strain evidence="2 3">C119</strain>
    </source>
</reference>
<feature type="compositionally biased region" description="Low complexity" evidence="1">
    <location>
        <begin position="226"/>
        <end position="239"/>
    </location>
</feature>
<feature type="compositionally biased region" description="Low complexity" evidence="1">
    <location>
        <begin position="359"/>
        <end position="377"/>
    </location>
</feature>
<feature type="compositionally biased region" description="Polar residues" evidence="1">
    <location>
        <begin position="497"/>
        <end position="506"/>
    </location>
</feature>
<comment type="caution">
    <text evidence="2">The sequence shown here is derived from an EMBL/GenBank/DDBJ whole genome shotgun (WGS) entry which is preliminary data.</text>
</comment>
<evidence type="ECO:0000313" key="3">
    <source>
        <dbReference type="Proteomes" id="UP000674318"/>
    </source>
</evidence>
<feature type="compositionally biased region" description="Acidic residues" evidence="1">
    <location>
        <begin position="386"/>
        <end position="397"/>
    </location>
</feature>
<dbReference type="KEGG" id="phet:94290745"/>
<feature type="compositionally biased region" description="Basic and acidic residues" evidence="1">
    <location>
        <begin position="139"/>
        <end position="157"/>
    </location>
</feature>
<dbReference type="OrthoDB" id="267831at2759"/>
<evidence type="ECO:0000256" key="1">
    <source>
        <dbReference type="SAM" id="MobiDB-lite"/>
    </source>
</evidence>
<feature type="region of interest" description="Disordered" evidence="1">
    <location>
        <begin position="139"/>
        <end position="625"/>
    </location>
</feature>
<feature type="compositionally biased region" description="Acidic residues" evidence="1">
    <location>
        <begin position="474"/>
        <end position="490"/>
    </location>
</feature>
<dbReference type="AlphaFoldDB" id="A0A836HN88"/>
<feature type="compositionally biased region" description="Basic and acidic residues" evidence="1">
    <location>
        <begin position="206"/>
        <end position="224"/>
    </location>
</feature>
<accession>A0A836HN88</accession>
<evidence type="ECO:0000313" key="2">
    <source>
        <dbReference type="EMBL" id="KAG5502917.1"/>
    </source>
</evidence>
<feature type="region of interest" description="Disordered" evidence="1">
    <location>
        <begin position="1"/>
        <end position="20"/>
    </location>
</feature>
<organism evidence="2 3">
    <name type="scientific">Porcisia hertigi</name>
    <dbReference type="NCBI Taxonomy" id="2761500"/>
    <lineage>
        <taxon>Eukaryota</taxon>
        <taxon>Discoba</taxon>
        <taxon>Euglenozoa</taxon>
        <taxon>Kinetoplastea</taxon>
        <taxon>Metakinetoplastina</taxon>
        <taxon>Trypanosomatida</taxon>
        <taxon>Trypanosomatidae</taxon>
        <taxon>Leishmaniinae</taxon>
        <taxon>Porcisia</taxon>
    </lineage>
</organism>
<feature type="compositionally biased region" description="Low complexity" evidence="1">
    <location>
        <begin position="301"/>
        <end position="315"/>
    </location>
</feature>
<keyword evidence="3" id="KW-1185">Reference proteome</keyword>
<feature type="compositionally biased region" description="Basic and acidic residues" evidence="1">
    <location>
        <begin position="536"/>
        <end position="548"/>
    </location>
</feature>
<dbReference type="EMBL" id="JAFJZO010000025">
    <property type="protein sequence ID" value="KAG5502917.1"/>
    <property type="molecule type" value="Genomic_DNA"/>
</dbReference>
<feature type="compositionally biased region" description="Basic and acidic residues" evidence="1">
    <location>
        <begin position="274"/>
        <end position="294"/>
    </location>
</feature>
<feature type="compositionally biased region" description="Basic and acidic residues" evidence="1">
    <location>
        <begin position="316"/>
        <end position="339"/>
    </location>
</feature>
<dbReference type="GeneID" id="94290745"/>
<feature type="compositionally biased region" description="Basic and acidic residues" evidence="1">
    <location>
        <begin position="419"/>
        <end position="428"/>
    </location>
</feature>
<feature type="compositionally biased region" description="Acidic residues" evidence="1">
    <location>
        <begin position="549"/>
        <end position="560"/>
    </location>
</feature>
<sequence>MSKALPPIQEHRPVSVDQNRFYTGSSYRGAKHDEYQRLYSSSPRMRLETADSHLSGRTVVAQLPQVEFSLGPTQERVIPPYNDLEDPHLELYWERKEMLIQERAAQRRRLRRQQEMEKRHKEEARQRFLQRRQQELEEIASRKGELTRRREEEERQASLRSGSKKRHLPPAKPLSERPRDGTAGGRSRQHAAAAGRRCSGEVSGSHPEEAEGRAAGDLPADHEYVTSSSSAATSRSASSHGNTSSIHKNSPHNEKPDAEKKSAAEPTRPATADSEDKTHPAEKKENVANAEEKAVPPPLISSRTSSSSSSYSQSSKPDRAAEEAAQKHVQADADVKEGGDPEVSSTDHPIAPEPKSSHHQPSSASSSVSSKSSAAAAYFSPGKEDGEAEVEAHEEEDASHSLGSAKLEPKEAYDEDEFERSSASRDSDAGAVAAPTAPMPEYAEVEGAEVPVASEVNEAHAGNANQPATAPANDAEENYSDDDFSGEDAAEPPQVTDVDNTKSNVIDNAYDDSSFEDELSHKKSSVASSVAPLPVEEARKGDVSKAVEEDYSEDEFDEEPAQTKAADADRNLAASAMSSSSVTSTPAAQSVPPSPSSNSEVAPAPASAASPADDDEYDDDFEGDM</sequence>
<feature type="compositionally biased region" description="Low complexity" evidence="1">
    <location>
        <begin position="571"/>
        <end position="611"/>
    </location>
</feature>
<proteinExistence type="predicted"/>
<dbReference type="Proteomes" id="UP000674318">
    <property type="component" value="Unassembled WGS sequence"/>
</dbReference>
<feature type="compositionally biased region" description="Basic and acidic residues" evidence="1">
    <location>
        <begin position="251"/>
        <end position="263"/>
    </location>
</feature>
<gene>
    <name evidence="2" type="ORF">JKF63_04690</name>
</gene>
<dbReference type="RefSeq" id="XP_067756689.1">
    <property type="nucleotide sequence ID" value="XM_067900668.1"/>
</dbReference>
<feature type="compositionally biased region" description="Low complexity" evidence="1">
    <location>
        <begin position="525"/>
        <end position="534"/>
    </location>
</feature>
<name>A0A836HN88_9TRYP</name>